<evidence type="ECO:0000256" key="1">
    <source>
        <dbReference type="SAM" id="MobiDB-lite"/>
    </source>
</evidence>
<dbReference type="RefSeq" id="XP_020430665.1">
    <property type="nucleotide sequence ID" value="XM_020579990.1"/>
</dbReference>
<dbReference type="PANTHER" id="PTHR32556:SF17">
    <property type="entry name" value="F-BOX DOMAIN-CONTAINING PROTEIN-RELATED"/>
    <property type="match status" value="1"/>
</dbReference>
<comment type="caution">
    <text evidence="2">The sequence shown here is derived from an EMBL/GenBank/DDBJ whole genome shotgun (WGS) entry which is preliminary data.</text>
</comment>
<gene>
    <name evidence="2" type="ORF">PPL_09193</name>
</gene>
<dbReference type="SUPFAM" id="SSF48371">
    <property type="entry name" value="ARM repeat"/>
    <property type="match status" value="1"/>
</dbReference>
<accession>D3BKW1</accession>
<dbReference type="AlphaFoldDB" id="D3BKW1"/>
<name>D3BKW1_HETP5</name>
<dbReference type="InParanoid" id="D3BKW1"/>
<feature type="region of interest" description="Disordered" evidence="1">
    <location>
        <begin position="286"/>
        <end position="337"/>
    </location>
</feature>
<sequence>MCSNLSKLLQNEIINKLLNDYGDSNREFQPLPSYYPTLKEHIYDYTSGQQVFDSLEYFEQLNYNRSILEYCLVSKDWFHYISTCANRFYAKQSLELSNSLSIYQFENITHLYADFSPEPSWIERFTNLKRLVINTDDGKLVQQLINQFPLIKLEVFVDQDRDSAVVNCDLSATGYDTLEFVHINAYSIYGAVDFEDLVENYYKSYLKRWRANSIYFIYDDGDHDGGVCNLSYNQLFKVKSLRNIIIPDDRFFANALKCIVSKNTLIDSFRCNIPLGIFDASARSTFVEDDEDEDDEDDDEEEDDDDEEDDDSEEEEEEEEEENEASEGDNEDNEVDNSTNGRYCRCFPYDMENEALARSKLKYWKQFCSILARNTRLKYLEFENFCTFNNGGSVDDHSLRPQTIESTSLALSKALSVNKTLTSLTISCQVLSGSFFQTLAHSNQTISHLSLTECGTDQIGQLATLLESNSTIQRLGIAFHDEYYQEMIGSKQSDTTKAATAKAIESFSLAILNNNTISRLDIKEFEPYTIRTHIESLFRSRDQQISTKLVNNYLVGAITHTLFF</sequence>
<dbReference type="Gene3D" id="3.80.10.10">
    <property type="entry name" value="Ribonuclease Inhibitor"/>
    <property type="match status" value="1"/>
</dbReference>
<organism evidence="2 3">
    <name type="scientific">Heterostelium pallidum (strain ATCC 26659 / Pp 5 / PN500)</name>
    <name type="common">Cellular slime mold</name>
    <name type="synonym">Polysphondylium pallidum</name>
    <dbReference type="NCBI Taxonomy" id="670386"/>
    <lineage>
        <taxon>Eukaryota</taxon>
        <taxon>Amoebozoa</taxon>
        <taxon>Evosea</taxon>
        <taxon>Eumycetozoa</taxon>
        <taxon>Dictyostelia</taxon>
        <taxon>Acytosteliales</taxon>
        <taxon>Acytosteliaceae</taxon>
        <taxon>Heterostelium</taxon>
    </lineage>
</organism>
<evidence type="ECO:0000313" key="3">
    <source>
        <dbReference type="Proteomes" id="UP000001396"/>
    </source>
</evidence>
<dbReference type="FunCoup" id="D3BKW1">
    <property type="interactions" value="4"/>
</dbReference>
<dbReference type="EMBL" id="ADBJ01000038">
    <property type="protein sequence ID" value="EFA78541.1"/>
    <property type="molecule type" value="Genomic_DNA"/>
</dbReference>
<reference evidence="2 3" key="1">
    <citation type="journal article" date="2011" name="Genome Res.">
        <title>Phylogeny-wide analysis of social amoeba genomes highlights ancient origins for complex intercellular communication.</title>
        <authorList>
            <person name="Heidel A.J."/>
            <person name="Lawal H.M."/>
            <person name="Felder M."/>
            <person name="Schilde C."/>
            <person name="Helps N.R."/>
            <person name="Tunggal B."/>
            <person name="Rivero F."/>
            <person name="John U."/>
            <person name="Schleicher M."/>
            <person name="Eichinger L."/>
            <person name="Platzer M."/>
            <person name="Noegel A.A."/>
            <person name="Schaap P."/>
            <person name="Gloeckner G."/>
        </authorList>
    </citation>
    <scope>NUCLEOTIDE SEQUENCE [LARGE SCALE GENOMIC DNA]</scope>
    <source>
        <strain evidence="3">ATCC 26659 / Pp 5 / PN500</strain>
    </source>
</reference>
<dbReference type="InterPro" id="IPR016024">
    <property type="entry name" value="ARM-type_fold"/>
</dbReference>
<dbReference type="Proteomes" id="UP000001396">
    <property type="component" value="Unassembled WGS sequence"/>
</dbReference>
<feature type="compositionally biased region" description="Acidic residues" evidence="1">
    <location>
        <begin position="287"/>
        <end position="335"/>
    </location>
</feature>
<dbReference type="InterPro" id="IPR032675">
    <property type="entry name" value="LRR_dom_sf"/>
</dbReference>
<proteinExistence type="predicted"/>
<evidence type="ECO:0000313" key="2">
    <source>
        <dbReference type="EMBL" id="EFA78541.1"/>
    </source>
</evidence>
<dbReference type="GeneID" id="31364668"/>
<dbReference type="SUPFAM" id="SSF52047">
    <property type="entry name" value="RNI-like"/>
    <property type="match status" value="1"/>
</dbReference>
<dbReference type="PANTHER" id="PTHR32556">
    <property type="entry name" value="F-BOX DOMAIN-CONTAINING PROTEIN-RELATED-RELATED"/>
    <property type="match status" value="1"/>
</dbReference>
<keyword evidence="3" id="KW-1185">Reference proteome</keyword>
<protein>
    <submittedName>
        <fullName evidence="2">Uncharacterized protein</fullName>
    </submittedName>
</protein>